<feature type="region of interest" description="Disordered" evidence="2">
    <location>
        <begin position="64"/>
        <end position="93"/>
    </location>
</feature>
<evidence type="ECO:0000256" key="2">
    <source>
        <dbReference type="SAM" id="MobiDB-lite"/>
    </source>
</evidence>
<accession>A0ABQ7IG01</accession>
<organism evidence="3 4">
    <name type="scientific">Botrytis deweyae</name>
    <dbReference type="NCBI Taxonomy" id="2478750"/>
    <lineage>
        <taxon>Eukaryota</taxon>
        <taxon>Fungi</taxon>
        <taxon>Dikarya</taxon>
        <taxon>Ascomycota</taxon>
        <taxon>Pezizomycotina</taxon>
        <taxon>Leotiomycetes</taxon>
        <taxon>Helotiales</taxon>
        <taxon>Sclerotiniaceae</taxon>
        <taxon>Botrytis</taxon>
    </lineage>
</organism>
<evidence type="ECO:0000256" key="1">
    <source>
        <dbReference type="SAM" id="Coils"/>
    </source>
</evidence>
<evidence type="ECO:0000313" key="3">
    <source>
        <dbReference type="EMBL" id="KAF7922142.1"/>
    </source>
</evidence>
<name>A0ABQ7IG01_9HELO</name>
<protein>
    <recommendedName>
        <fullName evidence="5">F-box domain-containing protein</fullName>
    </recommendedName>
</protein>
<proteinExistence type="predicted"/>
<keyword evidence="4" id="KW-1185">Reference proteome</keyword>
<sequence length="416" mass="47581">MDGLGDLADFDPMDGLDDMNEYDSDNMDIMGIRAKYNNIAGFDIMAESDLDEFEDMDVSDRMEVSECGSDTTEESDDDESSAGHPSTHRKVTGMDEINELINDLEADGIEAQEEITSLIVFFDTIDLREKSPRGDKIAELLQLTPKVCDLTLKFSCYLDSPDNCFGEKLMSALCSLDIETFAHRAMNPTLPTNLRLGRNKSPRTDFGQRNLLKLVAYWPNLHTLHIEGDTNGPPYGEELPPVTCAIRFVTFENLTGNYGFISRIFAGSAQSLVGFEAWTLSIDEHFQPLDPLLRPILPSIQSLDISGYNHPSDRFLRHELPSAHHLCNLRLRGHNKRLNKVMRAIFQKLMKTREWRRTSLRKIMSHKHKKRKLKSQIKTFQRQLLNYKDADGINTQELLIKNKLQKKQRKLLAWED</sequence>
<dbReference type="RefSeq" id="XP_038807842.1">
    <property type="nucleotide sequence ID" value="XM_038955976.1"/>
</dbReference>
<evidence type="ECO:0008006" key="5">
    <source>
        <dbReference type="Google" id="ProtNLM"/>
    </source>
</evidence>
<keyword evidence="1" id="KW-0175">Coiled coil</keyword>
<feature type="coiled-coil region" evidence="1">
    <location>
        <begin position="363"/>
        <end position="390"/>
    </location>
</feature>
<feature type="compositionally biased region" description="Acidic residues" evidence="2">
    <location>
        <begin position="71"/>
        <end position="80"/>
    </location>
</feature>
<evidence type="ECO:0000313" key="4">
    <source>
        <dbReference type="Proteomes" id="UP000783213"/>
    </source>
</evidence>
<dbReference type="Proteomes" id="UP000783213">
    <property type="component" value="Unassembled WGS sequence"/>
</dbReference>
<reference evidence="3 4" key="1">
    <citation type="journal article" date="2020" name="Genome Biol. Evol.">
        <title>Comparative genomics of Sclerotiniaceae.</title>
        <authorList>
            <person name="Valero Jimenez C.A."/>
            <person name="Steentjes M."/>
            <person name="Scholten O.E."/>
            <person name="Van Kan J.A.L."/>
        </authorList>
    </citation>
    <scope>NUCLEOTIDE SEQUENCE [LARGE SCALE GENOMIC DNA]</scope>
    <source>
        <strain evidence="3 4">B1</strain>
    </source>
</reference>
<gene>
    <name evidence="3" type="ORF">EAE98_008353</name>
</gene>
<comment type="caution">
    <text evidence="3">The sequence shown here is derived from an EMBL/GenBank/DDBJ whole genome shotgun (WGS) entry which is preliminary data.</text>
</comment>
<dbReference type="GeneID" id="62235126"/>
<dbReference type="EMBL" id="RCSX01000021">
    <property type="protein sequence ID" value="KAF7922142.1"/>
    <property type="molecule type" value="Genomic_DNA"/>
</dbReference>